<keyword evidence="5 14" id="KW-0507">mRNA processing</keyword>
<dbReference type="SUPFAM" id="SSF57850">
    <property type="entry name" value="RING/U-box"/>
    <property type="match status" value="1"/>
</dbReference>
<dbReference type="SUPFAM" id="SSF50978">
    <property type="entry name" value="WD40 repeat-like"/>
    <property type="match status" value="1"/>
</dbReference>
<keyword evidence="4" id="KW-0853">WD repeat</keyword>
<keyword evidence="7 14" id="KW-0747">Spliceosome</keyword>
<dbReference type="InterPro" id="IPR036322">
    <property type="entry name" value="WD40_repeat_dom_sf"/>
</dbReference>
<feature type="domain" description="U-box" evidence="15">
    <location>
        <begin position="1"/>
        <end position="71"/>
    </location>
</feature>
<reference evidence="16 17" key="2">
    <citation type="submission" date="2019-11" db="EMBL/GenBank/DDBJ databases">
        <authorList>
            <person name="Lu H."/>
        </authorList>
    </citation>
    <scope>NUCLEOTIDE SEQUENCE [LARGE SCALE GENOMIC DNA]</scope>
    <source>
        <strain evidence="16 17">FIM1</strain>
    </source>
</reference>
<dbReference type="InterPro" id="IPR015943">
    <property type="entry name" value="WD40/YVTN_repeat-like_dom_sf"/>
</dbReference>
<evidence type="ECO:0000256" key="2">
    <source>
        <dbReference type="ARBA" id="ARBA00004906"/>
    </source>
</evidence>
<evidence type="ECO:0000313" key="16">
    <source>
        <dbReference type="EMBL" id="QGN13528.1"/>
    </source>
</evidence>
<evidence type="ECO:0000256" key="13">
    <source>
        <dbReference type="ARBA" id="ARBA00023242"/>
    </source>
</evidence>
<evidence type="ECO:0000259" key="15">
    <source>
        <dbReference type="PROSITE" id="PS51698"/>
    </source>
</evidence>
<dbReference type="Gene3D" id="3.30.40.10">
    <property type="entry name" value="Zinc/RING finger domain, C3HC4 (zinc finger)"/>
    <property type="match status" value="1"/>
</dbReference>
<evidence type="ECO:0000256" key="8">
    <source>
        <dbReference type="ARBA" id="ARBA00022737"/>
    </source>
</evidence>
<dbReference type="InterPro" id="IPR013915">
    <property type="entry name" value="Prp19_cc"/>
</dbReference>
<comment type="catalytic activity">
    <reaction evidence="14">
        <text>S-ubiquitinyl-[E2 ubiquitin-conjugating enzyme]-L-cysteine + [acceptor protein]-L-lysine = [E2 ubiquitin-conjugating enzyme]-L-cysteine + N(6)-ubiquitinyl-[acceptor protein]-L-lysine.</text>
        <dbReference type="EC" id="2.3.2.27"/>
    </reaction>
</comment>
<comment type="function">
    <text evidence="14">Ubiquitin-protein ligase which is mainly involved pre-mRNA splicing and DNA repair. Required for pre-mRNA splicing as component of the spliceosome.</text>
</comment>
<dbReference type="Gene3D" id="2.130.10.10">
    <property type="entry name" value="YVTN repeat-like/Quinoprotein amine dehydrogenase"/>
    <property type="match status" value="1"/>
</dbReference>
<dbReference type="EMBL" id="CP015054">
    <property type="protein sequence ID" value="QGN13528.1"/>
    <property type="molecule type" value="Genomic_DNA"/>
</dbReference>
<evidence type="ECO:0000256" key="14">
    <source>
        <dbReference type="RuleBase" id="RU367101"/>
    </source>
</evidence>
<comment type="subunit">
    <text evidence="14">Homotetramer.</text>
</comment>
<evidence type="ECO:0000256" key="11">
    <source>
        <dbReference type="ARBA" id="ARBA00023187"/>
    </source>
</evidence>
<keyword evidence="12 14" id="KW-0234">DNA repair</keyword>
<keyword evidence="9 14" id="KW-0227">DNA damage</keyword>
<protein>
    <recommendedName>
        <fullName evidence="14">Pre-mRNA-processing factor 19</fullName>
        <ecNumber evidence="14">2.3.2.27</ecNumber>
    </recommendedName>
</protein>
<keyword evidence="8" id="KW-0677">Repeat</keyword>
<keyword evidence="13 14" id="KW-0539">Nucleus</keyword>
<dbReference type="Pfam" id="PF08606">
    <property type="entry name" value="Prp19"/>
    <property type="match status" value="1"/>
</dbReference>
<dbReference type="EC" id="2.3.2.27" evidence="14"/>
<dbReference type="InterPro" id="IPR003613">
    <property type="entry name" value="Ubox_domain"/>
</dbReference>
<keyword evidence="6 14" id="KW-0808">Transferase</keyword>
<dbReference type="CDD" id="cd16656">
    <property type="entry name" value="RING-Ubox_PRP19"/>
    <property type="match status" value="1"/>
</dbReference>
<proteinExistence type="inferred from homology"/>
<comment type="subcellular location">
    <subcellularLocation>
        <location evidence="1 14">Nucleus</location>
    </subcellularLocation>
</comment>
<evidence type="ECO:0000256" key="7">
    <source>
        <dbReference type="ARBA" id="ARBA00022728"/>
    </source>
</evidence>
<keyword evidence="17" id="KW-1185">Reference proteome</keyword>
<dbReference type="InterPro" id="IPR013083">
    <property type="entry name" value="Znf_RING/FYVE/PHD"/>
</dbReference>
<dbReference type="SMART" id="SM00504">
    <property type="entry name" value="Ubox"/>
    <property type="match status" value="1"/>
</dbReference>
<evidence type="ECO:0000256" key="3">
    <source>
        <dbReference type="ARBA" id="ARBA00006388"/>
    </source>
</evidence>
<reference evidence="16 17" key="1">
    <citation type="submission" date="2016-03" db="EMBL/GenBank/DDBJ databases">
        <title>How can Kluyveromyces marxianus grow so fast - potential evolutionary course in Saccharomyces Complex revealed by comparative genomics.</title>
        <authorList>
            <person name="Mo W."/>
            <person name="Lu W."/>
            <person name="Yang X."/>
            <person name="Qi J."/>
            <person name="Lv H."/>
        </authorList>
    </citation>
    <scope>NUCLEOTIDE SEQUENCE [LARGE SCALE GENOMIC DNA]</scope>
    <source>
        <strain evidence="16 17">FIM1</strain>
    </source>
</reference>
<evidence type="ECO:0000256" key="1">
    <source>
        <dbReference type="ARBA" id="ARBA00004123"/>
    </source>
</evidence>
<evidence type="ECO:0000256" key="5">
    <source>
        <dbReference type="ARBA" id="ARBA00022664"/>
    </source>
</evidence>
<accession>A0ABX6ER12</accession>
<comment type="similarity">
    <text evidence="3 14">Belongs to the WD repeat PRP19 family.</text>
</comment>
<evidence type="ECO:0000313" key="17">
    <source>
        <dbReference type="Proteomes" id="UP000422736"/>
    </source>
</evidence>
<dbReference type="InterPro" id="IPR038959">
    <property type="entry name" value="Prp19"/>
</dbReference>
<evidence type="ECO:0000256" key="9">
    <source>
        <dbReference type="ARBA" id="ARBA00022763"/>
    </source>
</evidence>
<dbReference type="Proteomes" id="UP000422736">
    <property type="component" value="Chromosome 1"/>
</dbReference>
<sequence length="489" mass="55241">MFCAISGKPPVKAVLSPNSKCIFEQHLLEQYIDQNGTDPITNDALKKSDLIEINTTPHQLSLSETLDSATIANNYSIPSLLNTLQKEWDAVMLENFELRKQLDSCKKSLSDALYRYDAVAATAAKAFVERDQLRQELTELTSSLSVVENEEKSSESLLSEFSKEISTNSQHYITSFKKSKRKLQHFNHMQTKDAVEFTGSIVVNKNRHVDISQRSMVVKDNEKAYVFGLKDSEIEVNPNIEYLVEYNGKLYGFIDNHLIRYDIESRNMVGDDLIEGIQTPVIFLGFPEHITEAYFIFVSSNGMVYGYSTHKKELFTIKELELENHVEFVSYHKDGGLLAVGNETSGVIVLNLLAPDSNPIKFPVSFAVTKVEFGLNGYWMFVFGKSELCVFDLRKEVGTLAMDQISFDEPISTVEIDDTGKGLLVNTIDGKIRWFEHVKGQSFVEKSILSIESGSLKEMVLLKTIENDNYLLKALSDNKCITYELSSIK</sequence>
<evidence type="ECO:0000256" key="4">
    <source>
        <dbReference type="ARBA" id="ARBA00022574"/>
    </source>
</evidence>
<name>A0ABX6ER12_KLUMA</name>
<keyword evidence="10 14" id="KW-0833">Ubl conjugation pathway</keyword>
<evidence type="ECO:0000256" key="10">
    <source>
        <dbReference type="ARBA" id="ARBA00022786"/>
    </source>
</evidence>
<evidence type="ECO:0000256" key="6">
    <source>
        <dbReference type="ARBA" id="ARBA00022679"/>
    </source>
</evidence>
<keyword evidence="11 14" id="KW-0508">mRNA splicing</keyword>
<comment type="pathway">
    <text evidence="2 14">Protein modification; protein ubiquitination.</text>
</comment>
<dbReference type="InterPro" id="IPR055340">
    <property type="entry name" value="RING-Ubox_PRP19"/>
</dbReference>
<dbReference type="PANTHER" id="PTHR43995">
    <property type="entry name" value="PRE-MRNA-PROCESSING FACTOR 19"/>
    <property type="match status" value="1"/>
</dbReference>
<gene>
    <name evidence="16" type="primary">PRP19</name>
    <name evidence="16" type="ORF">FIM1_168</name>
</gene>
<organism evidence="16 17">
    <name type="scientific">Kluyveromyces marxianus</name>
    <name type="common">Yeast</name>
    <name type="synonym">Candida kefyr</name>
    <dbReference type="NCBI Taxonomy" id="4911"/>
    <lineage>
        <taxon>Eukaryota</taxon>
        <taxon>Fungi</taxon>
        <taxon>Dikarya</taxon>
        <taxon>Ascomycota</taxon>
        <taxon>Saccharomycotina</taxon>
        <taxon>Saccharomycetes</taxon>
        <taxon>Saccharomycetales</taxon>
        <taxon>Saccharomycetaceae</taxon>
        <taxon>Kluyveromyces</taxon>
    </lineage>
</organism>
<dbReference type="PANTHER" id="PTHR43995:SF1">
    <property type="entry name" value="PRE-MRNA-PROCESSING FACTOR 19"/>
    <property type="match status" value="1"/>
</dbReference>
<dbReference type="PROSITE" id="PS51698">
    <property type="entry name" value="U_BOX"/>
    <property type="match status" value="1"/>
</dbReference>
<evidence type="ECO:0000256" key="12">
    <source>
        <dbReference type="ARBA" id="ARBA00023204"/>
    </source>
</evidence>